<protein>
    <submittedName>
        <fullName evidence="1">Uncharacterized protein</fullName>
    </submittedName>
</protein>
<evidence type="ECO:0000313" key="1">
    <source>
        <dbReference type="EMBL" id="VAW84600.1"/>
    </source>
</evidence>
<proteinExistence type="predicted"/>
<name>A0A3B0Z6J3_9ZZZZ</name>
<sequence length="154" mass="17092">MDSGRGKRVAEWHELLNGGQPEACARTLQSHTLPGGGMQQQNHTLQRDKDTRTGLVKCPIQHQGMRALLSTFFNYINRLQIFCYLATARKPMKQAMISVAVDSPTNRADMIAGFTEHFSPLGQPCAGFTKSWPASALPYDIDVKKAVDESRSSR</sequence>
<dbReference type="EMBL" id="UOFP01000058">
    <property type="protein sequence ID" value="VAW84600.1"/>
    <property type="molecule type" value="Genomic_DNA"/>
</dbReference>
<reference evidence="1" key="1">
    <citation type="submission" date="2018-06" db="EMBL/GenBank/DDBJ databases">
        <authorList>
            <person name="Zhirakovskaya E."/>
        </authorList>
    </citation>
    <scope>NUCLEOTIDE SEQUENCE</scope>
</reference>
<accession>A0A3B0Z6J3</accession>
<organism evidence="1">
    <name type="scientific">hydrothermal vent metagenome</name>
    <dbReference type="NCBI Taxonomy" id="652676"/>
    <lineage>
        <taxon>unclassified sequences</taxon>
        <taxon>metagenomes</taxon>
        <taxon>ecological metagenomes</taxon>
    </lineage>
</organism>
<dbReference type="AlphaFoldDB" id="A0A3B0Z6J3"/>
<gene>
    <name evidence="1" type="ORF">MNBD_GAMMA18-678</name>
</gene>